<comment type="caution">
    <text evidence="1">The sequence shown here is derived from an EMBL/GenBank/DDBJ whole genome shotgun (WGS) entry which is preliminary data.</text>
</comment>
<organism evidence="1 2">
    <name type="scientific">Chryseobacterium kwangjuense</name>
    <dbReference type="NCBI Taxonomy" id="267125"/>
    <lineage>
        <taxon>Bacteria</taxon>
        <taxon>Pseudomonadati</taxon>
        <taxon>Bacteroidota</taxon>
        <taxon>Flavobacteriia</taxon>
        <taxon>Flavobacteriales</taxon>
        <taxon>Weeksellaceae</taxon>
        <taxon>Chryseobacterium group</taxon>
        <taxon>Chryseobacterium</taxon>
    </lineage>
</organism>
<evidence type="ECO:0000313" key="1">
    <source>
        <dbReference type="EMBL" id="KXH84867.1"/>
    </source>
</evidence>
<sequence>MQFLPRLQETEVVQDCDKTKLEREFYNSLSIVTKKYGISIQENKAMPFPYNISASLAELREKLKKTTEDWREIRLIHYRNRTFFAREDRFSTGMTLYYIPVVPLHTILEDNQNSQTGLLILSIYSYLYQILGIPYYRNDDCYLNSTYESYEEMIVDEENEDEDILTELKNAKIVGDLMKIKIADPENLNLFGTRLKSFKPNSDFDKKAFKIAKLVYKIHTKYPKERIDRKYYPLRFREDVTHDSYFVTMDNYVSFCASIKGNLFECMCQFINDDLQEYGDIDEPIRFLPYEESVIKGNNFDFEKQVFNRLDDLIELWQCSTL</sequence>
<reference evidence="1 2" key="2">
    <citation type="journal article" date="2016" name="Genome Announc.">
        <title>Draft Genome Sequence of a Biocontrol Rhizobacterium, Chryseobacterium kwangjuense Strain KJ1R5, Isolated from Pepper (Capsicum annuum).</title>
        <authorList>
            <person name="Jeong J.J."/>
            <person name="Park H."/>
            <person name="Park B.H."/>
            <person name="Mannaa M."/>
            <person name="Sang M.K."/>
            <person name="Choi I.G."/>
            <person name="Kim K.D."/>
        </authorList>
    </citation>
    <scope>NUCLEOTIDE SEQUENCE [LARGE SCALE GENOMIC DNA]</scope>
    <source>
        <strain evidence="1 2">KJ1R5</strain>
    </source>
</reference>
<name>A0A135WIX3_9FLAO</name>
<dbReference type="AlphaFoldDB" id="A0A135WIX3"/>
<reference evidence="2" key="1">
    <citation type="submission" date="2015-12" db="EMBL/GenBank/DDBJ databases">
        <title>Genome sequence of a biocontrol rhizobacterium Chryseobacterium kwangjuense strain KJ1R5 isolated from pepper (Capsicum annuum L.).</title>
        <authorList>
            <person name="Jeong J.-J."/>
            <person name="Park H."/>
            <person name="Mannaa M."/>
            <person name="Sang M.K."/>
            <person name="Choi I.-G."/>
            <person name="Kim K.D."/>
        </authorList>
    </citation>
    <scope>NUCLEOTIDE SEQUENCE [LARGE SCALE GENOMIC DNA]</scope>
    <source>
        <strain evidence="2">KJ1R5</strain>
    </source>
</reference>
<dbReference type="EMBL" id="LPUR01000001">
    <property type="protein sequence ID" value="KXH84867.1"/>
    <property type="molecule type" value="Genomic_DNA"/>
</dbReference>
<protein>
    <submittedName>
        <fullName evidence="1">Uncharacterized protein</fullName>
    </submittedName>
</protein>
<proteinExistence type="predicted"/>
<accession>A0A135WIX3</accession>
<gene>
    <name evidence="1" type="ORF">AU378_03675</name>
</gene>
<dbReference type="Proteomes" id="UP000070513">
    <property type="component" value="Unassembled WGS sequence"/>
</dbReference>
<evidence type="ECO:0000313" key="2">
    <source>
        <dbReference type="Proteomes" id="UP000070513"/>
    </source>
</evidence>